<proteinExistence type="predicted"/>
<gene>
    <name evidence="3" type="ORF">H9728_06045</name>
</gene>
<keyword evidence="2" id="KW-0732">Signal</keyword>
<protein>
    <submittedName>
        <fullName evidence="3">SIMPL domain-containing protein</fullName>
    </submittedName>
</protein>
<feature type="compositionally biased region" description="Basic and acidic residues" evidence="1">
    <location>
        <begin position="33"/>
        <end position="46"/>
    </location>
</feature>
<dbReference type="Pfam" id="PF04402">
    <property type="entry name" value="SIMPL"/>
    <property type="match status" value="1"/>
</dbReference>
<evidence type="ECO:0000313" key="4">
    <source>
        <dbReference type="Proteomes" id="UP000824135"/>
    </source>
</evidence>
<organism evidence="3 4">
    <name type="scientific">Candidatus Borkfalkia excrementavium</name>
    <dbReference type="NCBI Taxonomy" id="2838505"/>
    <lineage>
        <taxon>Bacteria</taxon>
        <taxon>Bacillati</taxon>
        <taxon>Bacillota</taxon>
        <taxon>Clostridia</taxon>
        <taxon>Christensenellales</taxon>
        <taxon>Christensenellaceae</taxon>
        <taxon>Candidatus Borkfalkia</taxon>
    </lineage>
</organism>
<evidence type="ECO:0000256" key="1">
    <source>
        <dbReference type="SAM" id="MobiDB-lite"/>
    </source>
</evidence>
<feature type="region of interest" description="Disordered" evidence="1">
    <location>
        <begin position="25"/>
        <end position="74"/>
    </location>
</feature>
<feature type="compositionally biased region" description="Polar residues" evidence="1">
    <location>
        <begin position="47"/>
        <end position="57"/>
    </location>
</feature>
<reference evidence="3" key="1">
    <citation type="journal article" date="2021" name="PeerJ">
        <title>Extensive microbial diversity within the chicken gut microbiome revealed by metagenomics and culture.</title>
        <authorList>
            <person name="Gilroy R."/>
            <person name="Ravi A."/>
            <person name="Getino M."/>
            <person name="Pursley I."/>
            <person name="Horton D.L."/>
            <person name="Alikhan N.F."/>
            <person name="Baker D."/>
            <person name="Gharbi K."/>
            <person name="Hall N."/>
            <person name="Watson M."/>
            <person name="Adriaenssens E.M."/>
            <person name="Foster-Nyarko E."/>
            <person name="Jarju S."/>
            <person name="Secka A."/>
            <person name="Antonio M."/>
            <person name="Oren A."/>
            <person name="Chaudhuri R.R."/>
            <person name="La Ragione R."/>
            <person name="Hildebrand F."/>
            <person name="Pallen M.J."/>
        </authorList>
    </citation>
    <scope>NUCLEOTIDE SEQUENCE</scope>
    <source>
        <strain evidence="3">CHK199-9574</strain>
    </source>
</reference>
<evidence type="ECO:0000256" key="2">
    <source>
        <dbReference type="SAM" id="SignalP"/>
    </source>
</evidence>
<dbReference type="Proteomes" id="UP000824135">
    <property type="component" value="Unassembled WGS sequence"/>
</dbReference>
<evidence type="ECO:0000313" key="3">
    <source>
        <dbReference type="EMBL" id="HIY78588.1"/>
    </source>
</evidence>
<feature type="chain" id="PRO_5039059538" evidence="2">
    <location>
        <begin position="28"/>
        <end position="248"/>
    </location>
</feature>
<dbReference type="AlphaFoldDB" id="A0A9D1Z989"/>
<name>A0A9D1Z989_9FIRM</name>
<accession>A0A9D1Z989</accession>
<reference evidence="3" key="2">
    <citation type="submission" date="2021-04" db="EMBL/GenBank/DDBJ databases">
        <authorList>
            <person name="Gilroy R."/>
        </authorList>
    </citation>
    <scope>NUCLEOTIDE SEQUENCE</scope>
    <source>
        <strain evidence="3">CHK199-9574</strain>
    </source>
</reference>
<comment type="caution">
    <text evidence="3">The sequence shown here is derived from an EMBL/GenBank/DDBJ whole genome shotgun (WGS) entry which is preliminary data.</text>
</comment>
<sequence length="248" mass="26574">MKKKLLLLFLTLSLTCLAVAAAIPASAETETSEPSRTETPAEERDGQTSAGSAQTDDPAQVKPTPRESGSAGKATVYGRAKITVSADAAIVRISLDARAGSAADAEKSLTEKADEIMDAVHKIDPEAKDTADRVFVYPVWEKDTAMFEASREMAIKCKTPEKAEQICNAGKDAGGHCCNVFYLLEDKKDAYNRALSEAKANAEQKAEVLLGIASAPKSVTEQCVYDYSDCEQKGMIVVEATVRARFSV</sequence>
<dbReference type="InterPro" id="IPR007497">
    <property type="entry name" value="SIMPL/DUF541"/>
</dbReference>
<feature type="signal peptide" evidence="2">
    <location>
        <begin position="1"/>
        <end position="27"/>
    </location>
</feature>
<dbReference type="EMBL" id="DXCO01000037">
    <property type="protein sequence ID" value="HIY78588.1"/>
    <property type="molecule type" value="Genomic_DNA"/>
</dbReference>